<dbReference type="InterPro" id="IPR041881">
    <property type="entry name" value="PqqD_sf"/>
</dbReference>
<protein>
    <submittedName>
        <fullName evidence="2">Unannotated protein</fullName>
    </submittedName>
</protein>
<evidence type="ECO:0000313" key="2">
    <source>
        <dbReference type="EMBL" id="CAB4602458.1"/>
    </source>
</evidence>
<accession>A0A6J6H149</accession>
<name>A0A6J6H149_9ZZZZ</name>
<dbReference type="Pfam" id="PF17963">
    <property type="entry name" value="Big_9"/>
    <property type="match status" value="1"/>
</dbReference>
<dbReference type="Gene3D" id="2.60.40.3440">
    <property type="match status" value="1"/>
</dbReference>
<dbReference type="AlphaFoldDB" id="A0A6J6H149"/>
<dbReference type="Gene3D" id="1.10.10.1150">
    <property type="entry name" value="Coenzyme PQQ synthesis protein D (PqqD)"/>
    <property type="match status" value="1"/>
</dbReference>
<organism evidence="2">
    <name type="scientific">freshwater metagenome</name>
    <dbReference type="NCBI Taxonomy" id="449393"/>
    <lineage>
        <taxon>unclassified sequences</taxon>
        <taxon>metagenomes</taxon>
        <taxon>ecological metagenomes</taxon>
    </lineage>
</organism>
<dbReference type="Pfam" id="PF05402">
    <property type="entry name" value="PqqD"/>
    <property type="match status" value="1"/>
</dbReference>
<sequence length="267" mass="27130">MPNPEARNDLVITERPGGAGTGVLVYDPKTDTGHVLDSTAALVLAACDGTRDLAQLADHVEARSESFSDKLSVDVALQQLNDAGLLAAPLPTSSGLSRRKMIRTMAIGAAGIAALPLIESISNARQADAQPAPIVIDPKTASTTPGDAVAITLTAQNVTSPSDLVFWPVAQPSNGTVTIVGGVATYTPNTGFIGTDSFPYTGGECVGAIGNIPYPPPSLICPIGEYVYNGATPALVTIEVAAAPETTTTSTSTTTAAVQPTAPTFTG</sequence>
<dbReference type="InterPro" id="IPR008792">
    <property type="entry name" value="PQQD"/>
</dbReference>
<dbReference type="EMBL" id="CAEZUP010000014">
    <property type="protein sequence ID" value="CAB4602458.1"/>
    <property type="molecule type" value="Genomic_DNA"/>
</dbReference>
<feature type="region of interest" description="Disordered" evidence="1">
    <location>
        <begin position="246"/>
        <end position="267"/>
    </location>
</feature>
<evidence type="ECO:0000256" key="1">
    <source>
        <dbReference type="SAM" id="MobiDB-lite"/>
    </source>
</evidence>
<proteinExistence type="predicted"/>
<gene>
    <name evidence="2" type="ORF">UFOPK1835_00517</name>
</gene>
<reference evidence="2" key="1">
    <citation type="submission" date="2020-05" db="EMBL/GenBank/DDBJ databases">
        <authorList>
            <person name="Chiriac C."/>
            <person name="Salcher M."/>
            <person name="Ghai R."/>
            <person name="Kavagutti S V."/>
        </authorList>
    </citation>
    <scope>NUCLEOTIDE SEQUENCE</scope>
</reference>